<keyword evidence="3" id="KW-0378">Hydrolase</keyword>
<dbReference type="RefSeq" id="WP_201366626.1">
    <property type="nucleotide sequence ID" value="NZ_BNJJ01000031.1"/>
</dbReference>
<evidence type="ECO:0000256" key="2">
    <source>
        <dbReference type="ARBA" id="ARBA00022723"/>
    </source>
</evidence>
<sequence length="445" mass="50147">MPLSSIQQILLHTIDEQFPLYLHDWQSISTQIYTSPAPKIQDIWLSLLRHHGFLVQYLDPDQLILYGEYMVQAPQTLLFYIKYTPSMAMQQVTFPLLSQLAAIHAYANHCKQFPVNIKWLIDGQASTPSTYLAQLLAEQRSLLQADSCILYTTKREISKVAMQTELILGIKGHLQVEVSLQTATRAIPASYGAIAPDAAWQLIWALAALKDEREDILLEGFYDHLQTPEDEVIEAISHLPDISAELRQAWGTEQLVMDLKGIQQHYAYWLTPTCTITLLNSALSPQTSTSMDDTVDNTELIPTQAQARLDFQLVPAQNPHEIFTKLQHHFHTHTSYPVQCRLLSASQPIAISAREPMVQQWQQAIQNVSQQPPLLLPLAADVDEYTLISRQFAVPTMGIALPIASVATGAPAPLEQLRAHMKQHVLFLTSYDRQTPDHANRLSSH</sequence>
<comment type="caution">
    <text evidence="4">The sequence shown here is derived from an EMBL/GenBank/DDBJ whole genome shotgun (WGS) entry which is preliminary data.</text>
</comment>
<dbReference type="InterPro" id="IPR051458">
    <property type="entry name" value="Cyt/Met_Dipeptidase"/>
</dbReference>
<evidence type="ECO:0008006" key="6">
    <source>
        <dbReference type="Google" id="ProtNLM"/>
    </source>
</evidence>
<dbReference type="PANTHER" id="PTHR43270:SF8">
    <property type="entry name" value="DI- AND TRIPEPTIDASE DUG2-RELATED"/>
    <property type="match status" value="1"/>
</dbReference>
<dbReference type="EMBL" id="BNJJ01000031">
    <property type="protein sequence ID" value="GHO89089.1"/>
    <property type="molecule type" value="Genomic_DNA"/>
</dbReference>
<dbReference type="PANTHER" id="PTHR43270">
    <property type="entry name" value="BETA-ALA-HIS DIPEPTIDASE"/>
    <property type="match status" value="1"/>
</dbReference>
<dbReference type="Gene3D" id="3.30.70.360">
    <property type="match status" value="1"/>
</dbReference>
<evidence type="ECO:0000313" key="5">
    <source>
        <dbReference type="Proteomes" id="UP000635565"/>
    </source>
</evidence>
<evidence type="ECO:0000256" key="1">
    <source>
        <dbReference type="ARBA" id="ARBA00022670"/>
    </source>
</evidence>
<keyword evidence="2" id="KW-0479">Metal-binding</keyword>
<keyword evidence="1" id="KW-0645">Protease</keyword>
<evidence type="ECO:0000313" key="4">
    <source>
        <dbReference type="EMBL" id="GHO89089.1"/>
    </source>
</evidence>
<dbReference type="Proteomes" id="UP000635565">
    <property type="component" value="Unassembled WGS sequence"/>
</dbReference>
<protein>
    <recommendedName>
        <fullName evidence="6">Peptidase M20 dimerisation domain-containing protein</fullName>
    </recommendedName>
</protein>
<accession>A0ABQ3VTR9</accession>
<gene>
    <name evidence="4" type="ORF">KSZ_70950</name>
</gene>
<organism evidence="4 5">
    <name type="scientific">Dictyobacter formicarum</name>
    <dbReference type="NCBI Taxonomy" id="2778368"/>
    <lineage>
        <taxon>Bacteria</taxon>
        <taxon>Bacillati</taxon>
        <taxon>Chloroflexota</taxon>
        <taxon>Ktedonobacteria</taxon>
        <taxon>Ktedonobacterales</taxon>
        <taxon>Dictyobacteraceae</taxon>
        <taxon>Dictyobacter</taxon>
    </lineage>
</organism>
<reference evidence="4 5" key="1">
    <citation type="journal article" date="2021" name="Int. J. Syst. Evol. Microbiol.">
        <title>Reticulibacter mediterranei gen. nov., sp. nov., within the new family Reticulibacteraceae fam. nov., and Ktedonospora formicarum gen. nov., sp. nov., Ktedonobacter robiniae sp. nov., Dictyobacter formicarum sp. nov. and Dictyobacter arantiisoli sp. nov., belonging to the class Ktedonobacteria.</title>
        <authorList>
            <person name="Yabe S."/>
            <person name="Zheng Y."/>
            <person name="Wang C.M."/>
            <person name="Sakai Y."/>
            <person name="Abe K."/>
            <person name="Yokota A."/>
            <person name="Donadio S."/>
            <person name="Cavaletti L."/>
            <person name="Monciardini P."/>
        </authorList>
    </citation>
    <scope>NUCLEOTIDE SEQUENCE [LARGE SCALE GENOMIC DNA]</scope>
    <source>
        <strain evidence="4 5">SOSP1-9</strain>
    </source>
</reference>
<proteinExistence type="predicted"/>
<keyword evidence="5" id="KW-1185">Reference proteome</keyword>
<name>A0ABQ3VTR9_9CHLR</name>
<evidence type="ECO:0000256" key="3">
    <source>
        <dbReference type="ARBA" id="ARBA00022801"/>
    </source>
</evidence>